<dbReference type="Pfam" id="PF06267">
    <property type="entry name" value="DUF1028"/>
    <property type="match status" value="1"/>
</dbReference>
<gene>
    <name evidence="1" type="ORF">F4Y08_00950</name>
</gene>
<reference evidence="1" key="1">
    <citation type="submission" date="2019-09" db="EMBL/GenBank/DDBJ databases">
        <title>Characterisation of the sponge microbiome using genome-centric metagenomics.</title>
        <authorList>
            <person name="Engelberts J.P."/>
            <person name="Robbins S.J."/>
            <person name="De Goeij J.M."/>
            <person name="Aranda M."/>
            <person name="Bell S.C."/>
            <person name="Webster N.S."/>
        </authorList>
    </citation>
    <scope>NUCLEOTIDE SEQUENCE</scope>
    <source>
        <strain evidence="1">SB0662_bin_9</strain>
    </source>
</reference>
<evidence type="ECO:0000313" key="1">
    <source>
        <dbReference type="EMBL" id="MYD88895.1"/>
    </source>
</evidence>
<name>A0A6B1DQ25_9CHLR</name>
<organism evidence="1">
    <name type="scientific">Caldilineaceae bacterium SB0662_bin_9</name>
    <dbReference type="NCBI Taxonomy" id="2605258"/>
    <lineage>
        <taxon>Bacteria</taxon>
        <taxon>Bacillati</taxon>
        <taxon>Chloroflexota</taxon>
        <taxon>Caldilineae</taxon>
        <taxon>Caldilineales</taxon>
        <taxon>Caldilineaceae</taxon>
    </lineage>
</organism>
<dbReference type="InterPro" id="IPR010430">
    <property type="entry name" value="DUF1028"/>
</dbReference>
<dbReference type="InterPro" id="IPR029055">
    <property type="entry name" value="Ntn_hydrolases_N"/>
</dbReference>
<dbReference type="EMBL" id="VXPY01000009">
    <property type="protein sequence ID" value="MYD88895.1"/>
    <property type="molecule type" value="Genomic_DNA"/>
</dbReference>
<dbReference type="PANTHER" id="PTHR39328">
    <property type="entry name" value="BLL2871 PROTEIN"/>
    <property type="match status" value="1"/>
</dbReference>
<dbReference type="AlphaFoldDB" id="A0A6B1DQ25"/>
<dbReference type="SUPFAM" id="SSF56235">
    <property type="entry name" value="N-terminal nucleophile aminohydrolases (Ntn hydrolases)"/>
    <property type="match status" value="1"/>
</dbReference>
<sequence length="235" mass="25463">MTFSITGFDGTGKMGVAVATRYWAVGARVPYVRPGIAALAVQAYAQPYIGYDVLNMMANDPELDGPTALQTVLDQDPGKEWRQVGLVDARGNVQGFTGKETVAWSGHDVSEDCVAAGNMLVGQETVEAMTEFFGNNPDLDLPERLASALQAGHFAGGDKRGQQSAAVYVVDREEAPYVDLRIDDDPDAIAALMRLIQDTRDVELVRSAHFSRTRESPTVASYIAHRESLREEGLA</sequence>
<proteinExistence type="predicted"/>
<dbReference type="PANTHER" id="PTHR39328:SF1">
    <property type="entry name" value="BLL2871 PROTEIN"/>
    <property type="match status" value="1"/>
</dbReference>
<dbReference type="Gene3D" id="3.60.20.10">
    <property type="entry name" value="Glutamine Phosphoribosylpyrophosphate, subunit 1, domain 1"/>
    <property type="match status" value="1"/>
</dbReference>
<accession>A0A6B1DQ25</accession>
<comment type="caution">
    <text evidence="1">The sequence shown here is derived from an EMBL/GenBank/DDBJ whole genome shotgun (WGS) entry which is preliminary data.</text>
</comment>
<protein>
    <submittedName>
        <fullName evidence="1">DUF1028 domain-containing protein</fullName>
    </submittedName>
</protein>